<dbReference type="SUPFAM" id="SSF46689">
    <property type="entry name" value="Homeodomain-like"/>
    <property type="match status" value="1"/>
</dbReference>
<evidence type="ECO:0000256" key="1">
    <source>
        <dbReference type="ARBA" id="ARBA00023015"/>
    </source>
</evidence>
<accession>B8EJY8</accession>
<dbReference type="EMBL" id="CP001280">
    <property type="protein sequence ID" value="ACK49935.1"/>
    <property type="molecule type" value="Genomic_DNA"/>
</dbReference>
<sequence>MPLGGIANIVIILAMIIYLLALDGVFDTGLAALLDAFGAANDLAATADVASPPFTVRIVGVRKRVKTAQGLIVPVRQFKDLPPPDLVIVPALGAKTPETLLAALERKDVAEARRLLRAFAGQGVEIAAACTATFLLAGAGLLDGLPATTSWWLAPLFRARYPQVDLDESRMIVETRRRMTAGAALGHLDLALRVIRRASPALAAITGKYLLADPRPSQAAFIVPDHLAHNDPIVERFERWARSHIADGFSLSAAALAVGSSERTLARRLRSVLGRSPLSFFQDLRVERATHLLQTTSDSVEQIAAQVGYADGVTLRTLLRRRTGRSARDLRLRDASQEPASRRHAQGNPLSAYI</sequence>
<dbReference type="Gene3D" id="3.40.50.880">
    <property type="match status" value="1"/>
</dbReference>
<dbReference type="SMART" id="SM00342">
    <property type="entry name" value="HTH_ARAC"/>
    <property type="match status" value="1"/>
</dbReference>
<dbReference type="GO" id="GO:0003700">
    <property type="term" value="F:DNA-binding transcription factor activity"/>
    <property type="evidence" value="ECO:0007669"/>
    <property type="project" value="InterPro"/>
</dbReference>
<evidence type="ECO:0000313" key="6">
    <source>
        <dbReference type="EMBL" id="ACK49935.1"/>
    </source>
</evidence>
<feature type="region of interest" description="Disordered" evidence="3">
    <location>
        <begin position="329"/>
        <end position="354"/>
    </location>
</feature>
<dbReference type="HOGENOM" id="CLU_000445_59_0_5"/>
<dbReference type="Proteomes" id="UP000002257">
    <property type="component" value="Chromosome"/>
</dbReference>
<dbReference type="AlphaFoldDB" id="B8EJY8"/>
<evidence type="ECO:0000259" key="5">
    <source>
        <dbReference type="PROSITE" id="PS01124"/>
    </source>
</evidence>
<keyword evidence="7" id="KW-1185">Reference proteome</keyword>
<keyword evidence="1" id="KW-0805">Transcription regulation</keyword>
<dbReference type="PROSITE" id="PS01124">
    <property type="entry name" value="HTH_ARAC_FAMILY_2"/>
    <property type="match status" value="1"/>
</dbReference>
<organism evidence="6 7">
    <name type="scientific">Methylocella silvestris (strain DSM 15510 / CIP 108128 / LMG 27833 / NCIMB 13906 / BL2)</name>
    <dbReference type="NCBI Taxonomy" id="395965"/>
    <lineage>
        <taxon>Bacteria</taxon>
        <taxon>Pseudomonadati</taxon>
        <taxon>Pseudomonadota</taxon>
        <taxon>Alphaproteobacteria</taxon>
        <taxon>Hyphomicrobiales</taxon>
        <taxon>Beijerinckiaceae</taxon>
        <taxon>Methylocella</taxon>
    </lineage>
</organism>
<reference evidence="6 7" key="1">
    <citation type="journal article" date="2010" name="J. Bacteriol.">
        <title>Complete genome sequence of the aerobic facultative methanotroph Methylocella silvestris BL2.</title>
        <authorList>
            <person name="Chen Y."/>
            <person name="Crombie A."/>
            <person name="Rahman M.T."/>
            <person name="Dedysh S.N."/>
            <person name="Liesack W."/>
            <person name="Stott M.B."/>
            <person name="Alam M."/>
            <person name="Theisen A.R."/>
            <person name="Murrell J.C."/>
            <person name="Dunfield P.F."/>
        </authorList>
    </citation>
    <scope>NUCLEOTIDE SEQUENCE [LARGE SCALE GENOMIC DNA]</scope>
    <source>
        <strain evidence="7">DSM 15510 / CIP 108128 / LMG 27833 / NCIMB 13906 / BL2</strain>
    </source>
</reference>
<name>B8EJY8_METSB</name>
<proteinExistence type="predicted"/>
<evidence type="ECO:0000256" key="4">
    <source>
        <dbReference type="SAM" id="Phobius"/>
    </source>
</evidence>
<dbReference type="eggNOG" id="COG4977">
    <property type="taxonomic scope" value="Bacteria"/>
</dbReference>
<keyword evidence="4" id="KW-1133">Transmembrane helix</keyword>
<dbReference type="InterPro" id="IPR029062">
    <property type="entry name" value="Class_I_gatase-like"/>
</dbReference>
<dbReference type="InterPro" id="IPR052158">
    <property type="entry name" value="INH-QAR"/>
</dbReference>
<keyword evidence="2" id="KW-0804">Transcription</keyword>
<dbReference type="Pfam" id="PF12833">
    <property type="entry name" value="HTH_18"/>
    <property type="match status" value="1"/>
</dbReference>
<feature type="domain" description="HTH araC/xylS-type" evidence="5">
    <location>
        <begin position="235"/>
        <end position="333"/>
    </location>
</feature>
<dbReference type="InterPro" id="IPR009057">
    <property type="entry name" value="Homeodomain-like_sf"/>
</dbReference>
<feature type="transmembrane region" description="Helical" evidence="4">
    <location>
        <begin position="6"/>
        <end position="26"/>
    </location>
</feature>
<dbReference type="SUPFAM" id="SSF52317">
    <property type="entry name" value="Class I glutamine amidotransferase-like"/>
    <property type="match status" value="1"/>
</dbReference>
<gene>
    <name evidence="6" type="ordered locus">Msil_0966</name>
</gene>
<dbReference type="STRING" id="395965.Msil_0966"/>
<dbReference type="GO" id="GO:0043565">
    <property type="term" value="F:sequence-specific DNA binding"/>
    <property type="evidence" value="ECO:0007669"/>
    <property type="project" value="InterPro"/>
</dbReference>
<dbReference type="PANTHER" id="PTHR43130:SF11">
    <property type="entry name" value="TRANSCRIPTIONAL REGULATORY PROTEIN"/>
    <property type="match status" value="1"/>
</dbReference>
<dbReference type="PANTHER" id="PTHR43130">
    <property type="entry name" value="ARAC-FAMILY TRANSCRIPTIONAL REGULATOR"/>
    <property type="match status" value="1"/>
</dbReference>
<protein>
    <submittedName>
        <fullName evidence="6">Transcriptional regulator, AraC family</fullName>
    </submittedName>
</protein>
<evidence type="ECO:0000256" key="2">
    <source>
        <dbReference type="ARBA" id="ARBA00023163"/>
    </source>
</evidence>
<keyword evidence="4" id="KW-0472">Membrane</keyword>
<dbReference type="Gene3D" id="1.10.10.60">
    <property type="entry name" value="Homeodomain-like"/>
    <property type="match status" value="1"/>
</dbReference>
<evidence type="ECO:0000256" key="3">
    <source>
        <dbReference type="SAM" id="MobiDB-lite"/>
    </source>
</evidence>
<evidence type="ECO:0000313" key="7">
    <source>
        <dbReference type="Proteomes" id="UP000002257"/>
    </source>
</evidence>
<keyword evidence="4" id="KW-0812">Transmembrane</keyword>
<dbReference type="KEGG" id="msl:Msil_0966"/>
<dbReference type="InterPro" id="IPR018060">
    <property type="entry name" value="HTH_AraC"/>
</dbReference>
<dbReference type="CDD" id="cd03138">
    <property type="entry name" value="GATase1_AraC_2"/>
    <property type="match status" value="1"/>
</dbReference>